<dbReference type="Gene3D" id="3.40.50.300">
    <property type="entry name" value="P-loop containing nucleotide triphosphate hydrolases"/>
    <property type="match status" value="1"/>
</dbReference>
<dbReference type="Proteomes" id="UP000515211">
    <property type="component" value="Chromosome 5"/>
</dbReference>
<dbReference type="InterPro" id="IPR000157">
    <property type="entry name" value="TIR_dom"/>
</dbReference>
<dbReference type="GO" id="GO:0043531">
    <property type="term" value="F:ADP binding"/>
    <property type="evidence" value="ECO:0007669"/>
    <property type="project" value="InterPro"/>
</dbReference>
<protein>
    <submittedName>
        <fullName evidence="5">TMV resistance protein N-like</fullName>
    </submittedName>
</protein>
<dbReference type="KEGG" id="adu:107489070"/>
<dbReference type="PRINTS" id="PR00364">
    <property type="entry name" value="DISEASERSIST"/>
</dbReference>
<accession>A0A9C6TN38</accession>
<dbReference type="SUPFAM" id="SSF52200">
    <property type="entry name" value="Toll/Interleukin receptor TIR domain"/>
    <property type="match status" value="1"/>
</dbReference>
<dbReference type="Gene3D" id="3.80.10.10">
    <property type="entry name" value="Ribonuclease Inhibitor"/>
    <property type="match status" value="2"/>
</dbReference>
<dbReference type="PROSITE" id="PS50104">
    <property type="entry name" value="TIR"/>
    <property type="match status" value="1"/>
</dbReference>
<dbReference type="PANTHER" id="PTHR11017">
    <property type="entry name" value="LEUCINE-RICH REPEAT-CONTAINING PROTEIN"/>
    <property type="match status" value="1"/>
</dbReference>
<dbReference type="InterPro" id="IPR058192">
    <property type="entry name" value="WHD_ROQ1-like"/>
</dbReference>
<dbReference type="RefSeq" id="XP_052117306.1">
    <property type="nucleotide sequence ID" value="XM_052261346.1"/>
</dbReference>
<reference evidence="5" key="2">
    <citation type="submission" date="2025-08" db="UniProtKB">
        <authorList>
            <consortium name="RefSeq"/>
        </authorList>
    </citation>
    <scope>IDENTIFICATION</scope>
    <source>
        <tissue evidence="5">Whole plant</tissue>
    </source>
</reference>
<dbReference type="InterPro" id="IPR044974">
    <property type="entry name" value="Disease_R_plants"/>
</dbReference>
<dbReference type="Pfam" id="PF01582">
    <property type="entry name" value="TIR"/>
    <property type="match status" value="1"/>
</dbReference>
<name>A0A9C6TN38_ARADU</name>
<evidence type="ECO:0000313" key="5">
    <source>
        <dbReference type="RefSeq" id="XP_052117306.1"/>
    </source>
</evidence>
<feature type="domain" description="TIR" evidence="3">
    <location>
        <begin position="14"/>
        <end position="171"/>
    </location>
</feature>
<dbReference type="SUPFAM" id="SSF52058">
    <property type="entry name" value="L domain-like"/>
    <property type="match status" value="1"/>
</dbReference>
<keyword evidence="4" id="KW-1185">Reference proteome</keyword>
<dbReference type="GO" id="GO:0006952">
    <property type="term" value="P:defense response"/>
    <property type="evidence" value="ECO:0007669"/>
    <property type="project" value="InterPro"/>
</dbReference>
<evidence type="ECO:0000256" key="2">
    <source>
        <dbReference type="ARBA" id="ARBA00022737"/>
    </source>
</evidence>
<proteinExistence type="predicted"/>
<evidence type="ECO:0000313" key="4">
    <source>
        <dbReference type="Proteomes" id="UP000515211"/>
    </source>
</evidence>
<dbReference type="InterPro" id="IPR035897">
    <property type="entry name" value="Toll_tir_struct_dom_sf"/>
</dbReference>
<keyword evidence="1" id="KW-0433">Leucine-rich repeat</keyword>
<evidence type="ECO:0000259" key="3">
    <source>
        <dbReference type="PROSITE" id="PS50104"/>
    </source>
</evidence>
<evidence type="ECO:0000256" key="1">
    <source>
        <dbReference type="ARBA" id="ARBA00022614"/>
    </source>
</evidence>
<keyword evidence="2" id="KW-0677">Repeat</keyword>
<dbReference type="PANTHER" id="PTHR11017:SF559">
    <property type="entry name" value="DISEASE RESISTANCE PROTEIN CHL1"/>
    <property type="match status" value="1"/>
</dbReference>
<reference evidence="4" key="1">
    <citation type="journal article" date="2016" name="Nat. Genet.">
        <title>The genome sequences of Arachis duranensis and Arachis ipaensis, the diploid ancestors of cultivated peanut.</title>
        <authorList>
            <person name="Bertioli D.J."/>
            <person name="Cannon S.B."/>
            <person name="Froenicke L."/>
            <person name="Huang G."/>
            <person name="Farmer A.D."/>
            <person name="Cannon E.K."/>
            <person name="Liu X."/>
            <person name="Gao D."/>
            <person name="Clevenger J."/>
            <person name="Dash S."/>
            <person name="Ren L."/>
            <person name="Moretzsohn M.C."/>
            <person name="Shirasawa K."/>
            <person name="Huang W."/>
            <person name="Vidigal B."/>
            <person name="Abernathy B."/>
            <person name="Chu Y."/>
            <person name="Niederhuth C.E."/>
            <person name="Umale P."/>
            <person name="Araujo A.C."/>
            <person name="Kozik A."/>
            <person name="Kim K.D."/>
            <person name="Burow M.D."/>
            <person name="Varshney R.K."/>
            <person name="Wang X."/>
            <person name="Zhang X."/>
            <person name="Barkley N."/>
            <person name="Guimaraes P.M."/>
            <person name="Isobe S."/>
            <person name="Guo B."/>
            <person name="Liao B."/>
            <person name="Stalker H.T."/>
            <person name="Schmitz R.J."/>
            <person name="Scheffler B.E."/>
            <person name="Leal-Bertioli S.C."/>
            <person name="Xun X."/>
            <person name="Jackson S.A."/>
            <person name="Michelmore R."/>
            <person name="Ozias-Akins P."/>
        </authorList>
    </citation>
    <scope>NUCLEOTIDE SEQUENCE [LARGE SCALE GENOMIC DNA]</scope>
    <source>
        <strain evidence="4">cv. V14167</strain>
    </source>
</reference>
<dbReference type="Gene3D" id="3.40.50.10140">
    <property type="entry name" value="Toll/interleukin-1 receptor homology (TIR) domain"/>
    <property type="match status" value="1"/>
</dbReference>
<dbReference type="GO" id="GO:0007165">
    <property type="term" value="P:signal transduction"/>
    <property type="evidence" value="ECO:0007669"/>
    <property type="project" value="InterPro"/>
</dbReference>
<dbReference type="InterPro" id="IPR002182">
    <property type="entry name" value="NB-ARC"/>
</dbReference>
<dbReference type="InterPro" id="IPR042197">
    <property type="entry name" value="Apaf_helical"/>
</dbReference>
<dbReference type="AlphaFoldDB" id="A0A9C6TN38"/>
<dbReference type="InterPro" id="IPR032675">
    <property type="entry name" value="LRR_dom_sf"/>
</dbReference>
<dbReference type="Pfam" id="PF00931">
    <property type="entry name" value="NB-ARC"/>
    <property type="match status" value="1"/>
</dbReference>
<organism evidence="4 5">
    <name type="scientific">Arachis duranensis</name>
    <name type="common">Wild peanut</name>
    <dbReference type="NCBI Taxonomy" id="130453"/>
    <lineage>
        <taxon>Eukaryota</taxon>
        <taxon>Viridiplantae</taxon>
        <taxon>Streptophyta</taxon>
        <taxon>Embryophyta</taxon>
        <taxon>Tracheophyta</taxon>
        <taxon>Spermatophyta</taxon>
        <taxon>Magnoliopsida</taxon>
        <taxon>eudicotyledons</taxon>
        <taxon>Gunneridae</taxon>
        <taxon>Pentapetalae</taxon>
        <taxon>rosids</taxon>
        <taxon>fabids</taxon>
        <taxon>Fabales</taxon>
        <taxon>Fabaceae</taxon>
        <taxon>Papilionoideae</taxon>
        <taxon>50 kb inversion clade</taxon>
        <taxon>dalbergioids sensu lato</taxon>
        <taxon>Dalbergieae</taxon>
        <taxon>Pterocarpus clade</taxon>
        <taxon>Arachis</taxon>
    </lineage>
</organism>
<sequence>MALKVESSSRTSKWKYRVFVSFRGKDTRDGFTEHLYAALQRQRIQTFRENNNEELRTSDQQLLLAIVILSPNYANSTSCLDELRKIVESKGSSGMILPVFYGVDPFDVRHQKGTFAEAFRKHEERFNGNKEKVQKWRDALKFVAQLRGCSSQHRYEAQLIDEIVEEAWTKIESRLPTQDDNDDDDDDLIAINAKVNEVCSCLSPESTDVLFIGIWGMGGLGKTTLASTVYKKIRSQFEEHCILCVGEVSREGDHGLVNLQNQLLSHLKPKCMVIKTLNQGKDAIKNLLYKKKVLIVLDDVRTTRQLENLAGSRVWFGPGSRIIVTTRDQQLLSSHGVTLFKLYEMKALDTNESLQLFHKEAFKGEKKQEEYLDLSRKFVEYAGGLPLALKVLGSNLCTRSIDEWDEALDKMRKDQDGGIMNILRICYDMLEEGYYKTIFLDIACFFKGWYKDKVIRILKNCGLHPAIGISVLVEKSLITCKKGVLGMHDLLEEMGRMMVMQESKQHLGRSRLSSLDDINQVLKENTGIEKIEGVVLKQQIESYNKDILKDHRAFSKMCNLRLLIILCELHLSRGFKCLPSSLKVLIWVECPLKTLPLGLQLRELVHLQMNNSKVEQLWNGSQVFEKLRVVDLSYSSNLIRIPNISNVPLLEELILDGCVSLVEVDQSVGKHKKLAVLSLIGCIKLETLPRKFEMSSLKRLILCGCSNVKSLPDFGESMEYLSVLNLMKCSSLLSIPETVTNLKSLKILNLSGCSKICRLPDNINENWALEDLDLSETSIRVMDSSLFQLENLKKLSFRGCSGPVSSTTTSDSSVSRLTLPPRIPGLPSLTIFDLSYCNLRHELIPDLRHLSSLETLILSGNTELILTHSVAKLPMLRFLEAEGCRQTLDPYVLNFHGEAGLLLDFWKLWKLFKTDYNKLLCQVVDHSYPITYQEIPPNFGKEIFFPIGTRLSELESSASITVDIPNECCEGKWWGIAVFLAFKPLESSTNFPSLKFGWSFGASSTDPEVGSSFLYLSSNAVKAHYDCCLVTMIVSENYIYIQLHHRSYDNVSESKPFSKHRKPNFSENSRVRFSVQGEEINMKECGYHVFGNEDFRNKFSFKLNKESIVTPNSRDSYSSEEMDIILEDETETTSLGDDRIDEESKLVSVNSDHMEADIRIKDSTRGRWKKVSSFMTKKCIFGLKGCKPKKQSHKNNV</sequence>
<dbReference type="Pfam" id="PF23282">
    <property type="entry name" value="WHD_ROQ1"/>
    <property type="match status" value="1"/>
</dbReference>
<dbReference type="InterPro" id="IPR027417">
    <property type="entry name" value="P-loop_NTPase"/>
</dbReference>
<dbReference type="SMART" id="SM00255">
    <property type="entry name" value="TIR"/>
    <property type="match status" value="1"/>
</dbReference>
<dbReference type="SUPFAM" id="SSF52540">
    <property type="entry name" value="P-loop containing nucleoside triphosphate hydrolases"/>
    <property type="match status" value="1"/>
</dbReference>
<dbReference type="Gene3D" id="1.10.8.430">
    <property type="entry name" value="Helical domain of apoptotic protease-activating factors"/>
    <property type="match status" value="1"/>
</dbReference>
<dbReference type="GeneID" id="107489070"/>
<gene>
    <name evidence="5" type="primary">LOC107489070</name>
</gene>